<keyword evidence="1" id="KW-0812">Transmembrane</keyword>
<dbReference type="OrthoDB" id="18133at2"/>
<keyword evidence="1" id="KW-0472">Membrane</keyword>
<evidence type="ECO:0000313" key="3">
    <source>
        <dbReference type="Proteomes" id="UP000078162"/>
    </source>
</evidence>
<dbReference type="RefSeq" id="WP_066481410.1">
    <property type="nucleotide sequence ID" value="NZ_CP014639.1"/>
</dbReference>
<dbReference type="STRING" id="1806891.Cs308_0161"/>
<dbReference type="EMBL" id="CP014639">
    <property type="protein sequence ID" value="ANH78332.1"/>
    <property type="molecule type" value="Genomic_DNA"/>
</dbReference>
<keyword evidence="3" id="KW-1185">Reference proteome</keyword>
<keyword evidence="1" id="KW-1133">Transmembrane helix</keyword>
<dbReference type="Proteomes" id="UP000078162">
    <property type="component" value="Chromosome"/>
</dbReference>
<evidence type="ECO:0000313" key="2">
    <source>
        <dbReference type="EMBL" id="ANH78332.1"/>
    </source>
</evidence>
<feature type="transmembrane region" description="Helical" evidence="1">
    <location>
        <begin position="6"/>
        <end position="34"/>
    </location>
</feature>
<dbReference type="PATRIC" id="fig|1806891.3.peg.155"/>
<sequence>MDNYLTGALIICCVLLSGGMLTIFIMMICFLHHLNKILKNIRRITAILNFEAKIFAPLMLGKKLLCGWLKKKKKNNDLPEEMEEILNEESQSKHWAKALCRGIKWTTAALLIWGMFRNKD</sequence>
<evidence type="ECO:0000256" key="1">
    <source>
        <dbReference type="SAM" id="Phobius"/>
    </source>
</evidence>
<gene>
    <name evidence="2" type="ORF">Cs308_0161</name>
</gene>
<dbReference type="KEGG" id="csaz:Cs308_0161"/>
<accession>A0A1A9HW49</accession>
<name>A0A1A9HW49_9CHLA</name>
<reference evidence="2 3" key="1">
    <citation type="submission" date="2016-03" db="EMBL/GenBank/DDBJ databases">
        <title>Culture-independent genomics supports pathogen discovery for uncultivable bacteria within the genus Chlamydia.</title>
        <authorList>
            <person name="Taylor-Brown A."/>
            <person name="Bachmann N.L."/>
            <person name="Borel N."/>
            <person name="Polkinghorne A."/>
        </authorList>
    </citation>
    <scope>NUCLEOTIDE SEQUENCE [LARGE SCALE GENOMIC DNA]</scope>
    <source>
        <strain evidence="2 3">2742-308</strain>
    </source>
</reference>
<dbReference type="AlphaFoldDB" id="A0A1A9HW49"/>
<protein>
    <submittedName>
        <fullName evidence="2">Uncharacterized protein</fullName>
    </submittedName>
</protein>
<organism evidence="2 3">
    <name type="scientific">Candidatus Chlamydia sanziniae</name>
    <dbReference type="NCBI Taxonomy" id="1806891"/>
    <lineage>
        <taxon>Bacteria</taxon>
        <taxon>Pseudomonadati</taxon>
        <taxon>Chlamydiota</taxon>
        <taxon>Chlamydiia</taxon>
        <taxon>Chlamydiales</taxon>
        <taxon>Chlamydiaceae</taxon>
        <taxon>Chlamydia/Chlamydophila group</taxon>
        <taxon>Chlamydia</taxon>
    </lineage>
</organism>
<proteinExistence type="predicted"/>